<dbReference type="GeneID" id="28726784"/>
<dbReference type="RefSeq" id="XP_017990295.1">
    <property type="nucleotide sequence ID" value="XM_018134909.1"/>
</dbReference>
<gene>
    <name evidence="2" type="ORF">Malapachy_0388</name>
</gene>
<evidence type="ECO:0000313" key="3">
    <source>
        <dbReference type="Proteomes" id="UP000037751"/>
    </source>
</evidence>
<evidence type="ECO:0000256" key="1">
    <source>
        <dbReference type="SAM" id="MobiDB-lite"/>
    </source>
</evidence>
<evidence type="ECO:0000313" key="2">
    <source>
        <dbReference type="EMBL" id="KOS12663.1"/>
    </source>
</evidence>
<reference evidence="2 3" key="1">
    <citation type="submission" date="2015-07" db="EMBL/GenBank/DDBJ databases">
        <title>Draft Genome Sequence of Malassezia furfur CBS1878 and Malassezia pachydermatis CBS1879.</title>
        <authorList>
            <person name="Triana S."/>
            <person name="Ohm R."/>
            <person name="Gonzalez A."/>
            <person name="DeCock H."/>
            <person name="Restrepo S."/>
            <person name="Celis A."/>
        </authorList>
    </citation>
    <scope>NUCLEOTIDE SEQUENCE [LARGE SCALE GENOMIC DNA]</scope>
    <source>
        <strain evidence="2 3">CBS 1879</strain>
    </source>
</reference>
<dbReference type="AlphaFoldDB" id="A0A0M9VMU9"/>
<proteinExistence type="predicted"/>
<comment type="caution">
    <text evidence="2">The sequence shown here is derived from an EMBL/GenBank/DDBJ whole genome shotgun (WGS) entry which is preliminary data.</text>
</comment>
<dbReference type="Proteomes" id="UP000037751">
    <property type="component" value="Unassembled WGS sequence"/>
</dbReference>
<name>A0A0M9VMU9_9BASI</name>
<feature type="compositionally biased region" description="Polar residues" evidence="1">
    <location>
        <begin position="139"/>
        <end position="151"/>
    </location>
</feature>
<keyword evidence="3" id="KW-1185">Reference proteome</keyword>
<dbReference type="STRING" id="77020.A0A0M9VMU9"/>
<dbReference type="EMBL" id="LGAV01000010">
    <property type="protein sequence ID" value="KOS12663.1"/>
    <property type="molecule type" value="Genomic_DNA"/>
</dbReference>
<protein>
    <submittedName>
        <fullName evidence="2">Uncharacterized protein</fullName>
    </submittedName>
</protein>
<organism evidence="2 3">
    <name type="scientific">Malassezia pachydermatis</name>
    <dbReference type="NCBI Taxonomy" id="77020"/>
    <lineage>
        <taxon>Eukaryota</taxon>
        <taxon>Fungi</taxon>
        <taxon>Dikarya</taxon>
        <taxon>Basidiomycota</taxon>
        <taxon>Ustilaginomycotina</taxon>
        <taxon>Malasseziomycetes</taxon>
        <taxon>Malasseziales</taxon>
        <taxon>Malasseziaceae</taxon>
        <taxon>Malassezia</taxon>
    </lineage>
</organism>
<dbReference type="OrthoDB" id="3361479at2759"/>
<feature type="compositionally biased region" description="Low complexity" evidence="1">
    <location>
        <begin position="106"/>
        <end position="119"/>
    </location>
</feature>
<feature type="region of interest" description="Disordered" evidence="1">
    <location>
        <begin position="88"/>
        <end position="151"/>
    </location>
</feature>
<sequence>MDRAAFAAFHAAHFEDPSQRSWFAHHLQHSDVTVPPTAEIAEWTDEAWEDTWTQLRPGESLEQWQARHGVQYLTPGAVRMFDQARRFREQHTDAPDTHAVAKPGDQTVQPTSSTTTSQPDELTQLRERAIKAMKKGRSHTSSPSRATSTIT</sequence>
<accession>A0A0M9VMU9</accession>
<dbReference type="VEuPathDB" id="FungiDB:Malapachy_0388"/>